<dbReference type="EMBL" id="BARW01012353">
    <property type="protein sequence ID" value="GAI83256.1"/>
    <property type="molecule type" value="Genomic_DNA"/>
</dbReference>
<dbReference type="SUPFAM" id="SSF51604">
    <property type="entry name" value="Enolase C-terminal domain-like"/>
    <property type="match status" value="1"/>
</dbReference>
<dbReference type="InterPro" id="IPR036849">
    <property type="entry name" value="Enolase-like_C_sf"/>
</dbReference>
<reference evidence="2" key="1">
    <citation type="journal article" date="2014" name="Front. Microbiol.">
        <title>High frequency of phylogenetically diverse reductive dehalogenase-homologous genes in deep subseafloor sedimentary metagenomes.</title>
        <authorList>
            <person name="Kawai M."/>
            <person name="Futagami T."/>
            <person name="Toyoda A."/>
            <person name="Takaki Y."/>
            <person name="Nishi S."/>
            <person name="Hori S."/>
            <person name="Arai W."/>
            <person name="Tsubouchi T."/>
            <person name="Morono Y."/>
            <person name="Uchiyama I."/>
            <person name="Ito T."/>
            <person name="Fujiyama A."/>
            <person name="Inagaki F."/>
            <person name="Takami H."/>
        </authorList>
    </citation>
    <scope>NUCLEOTIDE SEQUENCE</scope>
    <source>
        <strain evidence="2">Expedition CK06-06</strain>
    </source>
</reference>
<organism evidence="2">
    <name type="scientific">marine sediment metagenome</name>
    <dbReference type="NCBI Taxonomy" id="412755"/>
    <lineage>
        <taxon>unclassified sequences</taxon>
        <taxon>metagenomes</taxon>
        <taxon>ecological metagenomes</taxon>
    </lineage>
</organism>
<dbReference type="InterPro" id="IPR029065">
    <property type="entry name" value="Enolase_C-like"/>
</dbReference>
<evidence type="ECO:0000259" key="1">
    <source>
        <dbReference type="Pfam" id="PF13378"/>
    </source>
</evidence>
<dbReference type="AlphaFoldDB" id="X1SVU0"/>
<feature type="domain" description="Enolase C-terminal" evidence="1">
    <location>
        <begin position="2"/>
        <end position="41"/>
    </location>
</feature>
<name>X1SVU0_9ZZZZ</name>
<sequence length="41" mass="4507">MKKVLGDEIGLALDCGPGWTIPDAIRLAKALEPLNIMWLED</sequence>
<protein>
    <recommendedName>
        <fullName evidence="1">Enolase C-terminal domain-containing protein</fullName>
    </recommendedName>
</protein>
<dbReference type="Gene3D" id="3.20.20.120">
    <property type="entry name" value="Enolase-like C-terminal domain"/>
    <property type="match status" value="1"/>
</dbReference>
<proteinExistence type="predicted"/>
<accession>X1SVU0</accession>
<feature type="non-terminal residue" evidence="2">
    <location>
        <position position="41"/>
    </location>
</feature>
<comment type="caution">
    <text evidence="2">The sequence shown here is derived from an EMBL/GenBank/DDBJ whole genome shotgun (WGS) entry which is preliminary data.</text>
</comment>
<gene>
    <name evidence="2" type="ORF">S12H4_23308</name>
</gene>
<evidence type="ECO:0000313" key="2">
    <source>
        <dbReference type="EMBL" id="GAI83256.1"/>
    </source>
</evidence>
<dbReference type="Pfam" id="PF13378">
    <property type="entry name" value="MR_MLE_C"/>
    <property type="match status" value="1"/>
</dbReference>